<evidence type="ECO:0000256" key="4">
    <source>
        <dbReference type="ARBA" id="ARBA00022801"/>
    </source>
</evidence>
<feature type="active site" evidence="6">
    <location>
        <position position="141"/>
    </location>
</feature>
<comment type="similarity">
    <text evidence="1">Belongs to the peptidase C15 family.</text>
</comment>
<comment type="catalytic activity">
    <reaction evidence="6">
        <text>Release of an N-terminal pyroglutamyl group from a polypeptide, the second amino acid generally not being Pro.</text>
        <dbReference type="EC" id="3.4.19.3"/>
    </reaction>
</comment>
<organism evidence="7 8">
    <name type="scientific">Peptoniphilus koenoeneniae</name>
    <dbReference type="NCBI Taxonomy" id="507751"/>
    <lineage>
        <taxon>Bacteria</taxon>
        <taxon>Bacillati</taxon>
        <taxon>Bacillota</taxon>
        <taxon>Tissierellia</taxon>
        <taxon>Tissierellales</taxon>
        <taxon>Peptoniphilaceae</taxon>
        <taxon>Peptoniphilus</taxon>
    </lineage>
</organism>
<keyword evidence="8" id="KW-1185">Reference proteome</keyword>
<evidence type="ECO:0000256" key="6">
    <source>
        <dbReference type="PROSITE-ProRule" id="PRU10077"/>
    </source>
</evidence>
<evidence type="ECO:0000313" key="8">
    <source>
        <dbReference type="Proteomes" id="UP001236559"/>
    </source>
</evidence>
<dbReference type="InterPro" id="IPR000816">
    <property type="entry name" value="Peptidase_C15"/>
</dbReference>
<evidence type="ECO:0000256" key="5">
    <source>
        <dbReference type="ARBA" id="ARBA00022807"/>
    </source>
</evidence>
<keyword evidence="4 7" id="KW-0378">Hydrolase</keyword>
<keyword evidence="3" id="KW-0645">Protease</keyword>
<dbReference type="Proteomes" id="UP001236559">
    <property type="component" value="Unassembled WGS sequence"/>
</dbReference>
<protein>
    <recommendedName>
        <fullName evidence="6">Pyroglutamyl-peptidase I</fullName>
        <ecNumber evidence="6">3.4.19.3</ecNumber>
    </recommendedName>
</protein>
<proteinExistence type="inferred from homology"/>
<dbReference type="PROSITE" id="PS01334">
    <property type="entry name" value="PYRASE_CYS"/>
    <property type="match status" value="1"/>
</dbReference>
<evidence type="ECO:0000256" key="1">
    <source>
        <dbReference type="ARBA" id="ARBA00006641"/>
    </source>
</evidence>
<evidence type="ECO:0000256" key="3">
    <source>
        <dbReference type="ARBA" id="ARBA00022670"/>
    </source>
</evidence>
<dbReference type="PANTHER" id="PTHR23402:SF1">
    <property type="entry name" value="PYROGLUTAMYL-PEPTIDASE I"/>
    <property type="match status" value="1"/>
</dbReference>
<keyword evidence="5" id="KW-0788">Thiol protease</keyword>
<dbReference type="CDD" id="cd00501">
    <property type="entry name" value="Peptidase_C15"/>
    <property type="match status" value="1"/>
</dbReference>
<dbReference type="GO" id="GO:0016920">
    <property type="term" value="F:pyroglutamyl-peptidase activity"/>
    <property type="evidence" value="ECO:0007669"/>
    <property type="project" value="UniProtKB-EC"/>
</dbReference>
<dbReference type="RefSeq" id="WP_307494941.1">
    <property type="nucleotide sequence ID" value="NZ_JAUSTN010000002.1"/>
</dbReference>
<dbReference type="InterPro" id="IPR033694">
    <property type="entry name" value="PGPEP1_Cys_AS"/>
</dbReference>
<evidence type="ECO:0000256" key="2">
    <source>
        <dbReference type="ARBA" id="ARBA00022490"/>
    </source>
</evidence>
<dbReference type="NCBIfam" id="NF009676">
    <property type="entry name" value="PRK13197.1"/>
    <property type="match status" value="1"/>
</dbReference>
<sequence>MKILLTGFDPFGGEKINPAWEAVKKVKDEINGSEIVKLQIPTVFGKGPKKIEEKIEEINPDVVLSIGQAGNRSCVSVEYVGVNVRVARIPDNEGNEPMYEKIHEDGEDGYISNLPVPKIVENIKKAGLPAYVSFTAGAYVCNDVLYSVRYLGQRKFKGLKSGFIHVPFIAEQVIDKPAGTPFMNKEDIVKSIEIALETIIEENK</sequence>
<dbReference type="PANTHER" id="PTHR23402">
    <property type="entry name" value="PROTEASE FAMILY C15 PYROGLUTAMYL-PEPTIDASE I-RELATED"/>
    <property type="match status" value="1"/>
</dbReference>
<dbReference type="InterPro" id="IPR016125">
    <property type="entry name" value="Peptidase_C15-like"/>
</dbReference>
<comment type="caution">
    <text evidence="7">The sequence shown here is derived from an EMBL/GenBank/DDBJ whole genome shotgun (WGS) entry which is preliminary data.</text>
</comment>
<reference evidence="7 8" key="1">
    <citation type="submission" date="2023-07" db="EMBL/GenBank/DDBJ databases">
        <title>Genomic Encyclopedia of Type Strains, Phase IV (KMG-IV): sequencing the most valuable type-strain genomes for metagenomic binning, comparative biology and taxonomic classification.</title>
        <authorList>
            <person name="Goeker M."/>
        </authorList>
    </citation>
    <scope>NUCLEOTIDE SEQUENCE [LARGE SCALE GENOMIC DNA]</scope>
    <source>
        <strain evidence="7 8">DSM 22616</strain>
    </source>
</reference>
<gene>
    <name evidence="7" type="ORF">J2S72_000540</name>
</gene>
<keyword evidence="2" id="KW-0963">Cytoplasm</keyword>
<accession>A0ABU0ATD1</accession>
<dbReference type="InterPro" id="IPR036440">
    <property type="entry name" value="Peptidase_C15-like_sf"/>
</dbReference>
<dbReference type="PIRSF" id="PIRSF015592">
    <property type="entry name" value="Prld-crbxl_pptds"/>
    <property type="match status" value="1"/>
</dbReference>
<name>A0ABU0ATD1_9FIRM</name>
<dbReference type="Pfam" id="PF01470">
    <property type="entry name" value="Peptidase_C15"/>
    <property type="match status" value="1"/>
</dbReference>
<dbReference type="EC" id="3.4.19.3" evidence="6"/>
<dbReference type="Gene3D" id="3.40.630.20">
    <property type="entry name" value="Peptidase C15, pyroglutamyl peptidase I-like"/>
    <property type="match status" value="1"/>
</dbReference>
<dbReference type="EMBL" id="JAUSTN010000002">
    <property type="protein sequence ID" value="MDQ0274532.1"/>
    <property type="molecule type" value="Genomic_DNA"/>
</dbReference>
<dbReference type="SUPFAM" id="SSF53182">
    <property type="entry name" value="Pyrrolidone carboxyl peptidase (pyroglutamate aminopeptidase)"/>
    <property type="match status" value="1"/>
</dbReference>
<dbReference type="PRINTS" id="PR00706">
    <property type="entry name" value="PYROGLUPTASE"/>
</dbReference>
<evidence type="ECO:0000313" key="7">
    <source>
        <dbReference type="EMBL" id="MDQ0274532.1"/>
    </source>
</evidence>